<evidence type="ECO:0000313" key="1">
    <source>
        <dbReference type="EMBL" id="GGE23903.1"/>
    </source>
</evidence>
<dbReference type="EMBL" id="BMFJ01000001">
    <property type="protein sequence ID" value="GGE23903.1"/>
    <property type="molecule type" value="Genomic_DNA"/>
</dbReference>
<accession>A0A917A323</accession>
<keyword evidence="2" id="KW-1185">Reference proteome</keyword>
<sequence>MTITPEDRAALAARHHKLFDLLRQGNIQAVHLSPALPHPTTPHEPVRVSEEEMFLRFRTEAAATLRR</sequence>
<proteinExistence type="predicted"/>
<dbReference type="AlphaFoldDB" id="A0A917A323"/>
<evidence type="ECO:0000313" key="2">
    <source>
        <dbReference type="Proteomes" id="UP000612855"/>
    </source>
</evidence>
<reference evidence="2" key="1">
    <citation type="journal article" date="2019" name="Int. J. Syst. Evol. Microbiol.">
        <title>The Global Catalogue of Microorganisms (GCM) 10K type strain sequencing project: providing services to taxonomists for standard genome sequencing and annotation.</title>
        <authorList>
            <consortium name="The Broad Institute Genomics Platform"/>
            <consortium name="The Broad Institute Genome Sequencing Center for Infectious Disease"/>
            <person name="Wu L."/>
            <person name="Ma J."/>
        </authorList>
    </citation>
    <scope>NUCLEOTIDE SEQUENCE [LARGE SCALE GENOMIC DNA]</scope>
    <source>
        <strain evidence="2">CGMCC 1.12664</strain>
    </source>
</reference>
<organism evidence="1 2">
    <name type="scientific">Primorskyibacter flagellatus</name>
    <dbReference type="NCBI Taxonomy" id="1387277"/>
    <lineage>
        <taxon>Bacteria</taxon>
        <taxon>Pseudomonadati</taxon>
        <taxon>Pseudomonadota</taxon>
        <taxon>Alphaproteobacteria</taxon>
        <taxon>Rhodobacterales</taxon>
        <taxon>Roseobacteraceae</taxon>
        <taxon>Primorskyibacter</taxon>
    </lineage>
</organism>
<dbReference type="Proteomes" id="UP000612855">
    <property type="component" value="Unassembled WGS sequence"/>
</dbReference>
<comment type="caution">
    <text evidence="1">The sequence shown here is derived from an EMBL/GenBank/DDBJ whole genome shotgun (WGS) entry which is preliminary data.</text>
</comment>
<name>A0A917A323_9RHOB</name>
<protein>
    <submittedName>
        <fullName evidence="1">Uncharacterized protein</fullName>
    </submittedName>
</protein>
<gene>
    <name evidence="1" type="ORF">GCM10011360_10570</name>
</gene>
<dbReference type="RefSeq" id="WP_188476619.1">
    <property type="nucleotide sequence ID" value="NZ_BMFJ01000001.1"/>
</dbReference>